<evidence type="ECO:0000313" key="1">
    <source>
        <dbReference type="EMBL" id="AJD54467.1"/>
    </source>
</evidence>
<proteinExistence type="predicted"/>
<dbReference type="AlphaFoldDB" id="A0AB72UJI0"/>
<keyword evidence="1" id="KW-0614">Plasmid</keyword>
<dbReference type="Proteomes" id="UP000007127">
    <property type="component" value="Plasmid"/>
</dbReference>
<sequence length="443" mass="49577">MPPLSTRTHHFYISIAKHVFLHEEYGLVFVQDPIRLSETSQFNLAPLILYGLSVPGTDIRWSTFSTLEKPRSITEVLIEAWNNAEGLRGHPDTLIISKNLADACPTLRSTMALINIDVQAADKNSKSHAASLRTAQRHAIYQFSAFNVTSADAAKLIGNLQASINDHNVSVSHTPYGKAKERFLQWMEFPRRKPIAPDLPECPWGRGRWLSSWDINLPPNQARHLAEYVQSKQIWLRTGDADRFLPSNEDDYEESIYDNSPQLVKALLTCWPNTSGEIASLVGITVRQLQWFCAEKSELEENKQAELLNLLGIELDDYRSEFTIQGPCVLIAKNRNGLTEIYSSISNGGDASPFEIVPDEGFADPSWRYFVINTYGRTASVVMAARGSEIADQMPDILFNFAGIYGYPASSYRAVVGTCARACSTPETHVDIMRTLWDIDTGS</sequence>
<organism evidence="1 2">
    <name type="scientific">Thalassospira xiamenensis M-5 = DSM 17429</name>
    <dbReference type="NCBI Taxonomy" id="1123366"/>
    <lineage>
        <taxon>Bacteria</taxon>
        <taxon>Pseudomonadati</taxon>
        <taxon>Pseudomonadota</taxon>
        <taxon>Alphaproteobacteria</taxon>
        <taxon>Rhodospirillales</taxon>
        <taxon>Thalassospiraceae</taxon>
        <taxon>Thalassospira</taxon>
    </lineage>
</organism>
<evidence type="ECO:0000313" key="2">
    <source>
        <dbReference type="Proteomes" id="UP000007127"/>
    </source>
</evidence>
<dbReference type="EMBL" id="CP004389">
    <property type="protein sequence ID" value="AJD54467.1"/>
    <property type="molecule type" value="Genomic_DNA"/>
</dbReference>
<protein>
    <submittedName>
        <fullName evidence="1">Uncharacterized protein</fullName>
    </submittedName>
</protein>
<dbReference type="RefSeq" id="WP_007091067.1">
    <property type="nucleotide sequence ID" value="NZ_CP004389.1"/>
</dbReference>
<reference evidence="1 2" key="1">
    <citation type="journal article" date="2012" name="J. Bacteriol.">
        <title>Genome sequence of Thalassospira xiamenensis type strain M-5.</title>
        <authorList>
            <person name="Lai Q."/>
            <person name="Shao Z."/>
        </authorList>
    </citation>
    <scope>NUCLEOTIDE SEQUENCE [LARGE SCALE GENOMIC DNA]</scope>
    <source>
        <strain evidence="1 2">M-5</strain>
    </source>
</reference>
<dbReference type="KEGG" id="txi:TH3_21973"/>
<gene>
    <name evidence="1" type="ORF">TH3_21973</name>
</gene>
<accession>A0AB72UJI0</accession>
<name>A0AB72UJI0_9PROT</name>
<geneLocation type="plasmid" evidence="2"/>
<dbReference type="GeneID" id="31930029"/>